<dbReference type="Pfam" id="PF00573">
    <property type="entry name" value="Ribosomal_L4"/>
    <property type="match status" value="1"/>
</dbReference>
<dbReference type="AlphaFoldDB" id="A0A1W6K0B1"/>
<dbReference type="PANTHER" id="PTHR19431">
    <property type="entry name" value="60S RIBOSOMAL PROTEIN L4"/>
    <property type="match status" value="1"/>
</dbReference>
<dbReference type="GeneID" id="41590798"/>
<comment type="function">
    <text evidence="6">Forms part of the polypeptide exit tunnel.</text>
</comment>
<dbReference type="STRING" id="282676.B6F84_07730"/>
<dbReference type="HAMAP" id="MF_01328_A">
    <property type="entry name" value="Ribosomal_uL4_A"/>
    <property type="match status" value="1"/>
</dbReference>
<proteinExistence type="inferred from homology"/>
<evidence type="ECO:0000256" key="1">
    <source>
        <dbReference type="ARBA" id="ARBA00010528"/>
    </source>
</evidence>
<keyword evidence="4 6" id="KW-0689">Ribosomal protein</keyword>
<accession>A0A1W6K0B1</accession>
<keyword evidence="8" id="KW-1185">Reference proteome</keyword>
<protein>
    <recommendedName>
        <fullName evidence="6">Large ribosomal subunit protein uL4</fullName>
    </recommendedName>
</protein>
<dbReference type="OrthoDB" id="10737at2157"/>
<comment type="function">
    <text evidence="6">One of the primary rRNA binding proteins, this protein initially binds near the 5'-end of the 23S rRNA. It is important during the early stages of 50S assembly. It makes multiple contacts with different domains of the 23S rRNA in the assembled 50S subunit and ribosome.</text>
</comment>
<dbReference type="GO" id="GO:0006412">
    <property type="term" value="P:translation"/>
    <property type="evidence" value="ECO:0007669"/>
    <property type="project" value="UniProtKB-UniRule"/>
</dbReference>
<evidence type="ECO:0000313" key="7">
    <source>
        <dbReference type="EMBL" id="ARM75927.1"/>
    </source>
</evidence>
<dbReference type="KEGG" id="aman:B6F84_07730"/>
<reference evidence="7 8" key="1">
    <citation type="submission" date="2017-03" db="EMBL/GenBank/DDBJ databases">
        <title>Sulfur activation and transportation mechanism of thermophilic Archaea Acidianus manzaensis YN-25.</title>
        <authorList>
            <person name="Ma Y."/>
            <person name="Yang Y."/>
            <person name="Xia J."/>
        </authorList>
    </citation>
    <scope>NUCLEOTIDE SEQUENCE [LARGE SCALE GENOMIC DNA]</scope>
    <source>
        <strain evidence="7 8">YN-25</strain>
    </source>
</reference>
<dbReference type="InterPro" id="IPR019970">
    <property type="entry name" value="Ribosomall_uL4-arc"/>
</dbReference>
<evidence type="ECO:0000256" key="4">
    <source>
        <dbReference type="ARBA" id="ARBA00022980"/>
    </source>
</evidence>
<dbReference type="InterPro" id="IPR013000">
    <property type="entry name" value="Ribosomal_uL4_euk/arc_CS"/>
</dbReference>
<evidence type="ECO:0000256" key="6">
    <source>
        <dbReference type="HAMAP-Rule" id="MF_01328"/>
    </source>
</evidence>
<dbReference type="InterPro" id="IPR045240">
    <property type="entry name" value="Ribosomal_uL4_euk/arch"/>
</dbReference>
<evidence type="ECO:0000256" key="2">
    <source>
        <dbReference type="ARBA" id="ARBA00022730"/>
    </source>
</evidence>
<gene>
    <name evidence="6" type="primary">rpl4</name>
    <name evidence="7" type="ORF">B6F84_07730</name>
</gene>
<dbReference type="PROSITE" id="PS00939">
    <property type="entry name" value="RIBOSOMAL_L1E"/>
    <property type="match status" value="1"/>
</dbReference>
<dbReference type="GO" id="GO:0019843">
    <property type="term" value="F:rRNA binding"/>
    <property type="evidence" value="ECO:0007669"/>
    <property type="project" value="UniProtKB-UniRule"/>
</dbReference>
<keyword evidence="2 6" id="KW-0699">rRNA-binding</keyword>
<dbReference type="GO" id="GO:0005840">
    <property type="term" value="C:ribosome"/>
    <property type="evidence" value="ECO:0007669"/>
    <property type="project" value="UniProtKB-KW"/>
</dbReference>
<keyword evidence="3 6" id="KW-0694">RNA-binding</keyword>
<comment type="subunit">
    <text evidence="6">Part of the 50S ribosomal subunit.</text>
</comment>
<dbReference type="GO" id="GO:0003735">
    <property type="term" value="F:structural constituent of ribosome"/>
    <property type="evidence" value="ECO:0007669"/>
    <property type="project" value="InterPro"/>
</dbReference>
<dbReference type="GO" id="GO:1990904">
    <property type="term" value="C:ribonucleoprotein complex"/>
    <property type="evidence" value="ECO:0007669"/>
    <property type="project" value="UniProtKB-KW"/>
</dbReference>
<dbReference type="Gene3D" id="3.40.1370.10">
    <property type="match status" value="1"/>
</dbReference>
<dbReference type="Proteomes" id="UP000193404">
    <property type="component" value="Chromosome"/>
</dbReference>
<dbReference type="NCBIfam" id="TIGR03672">
    <property type="entry name" value="rpl4p_arch"/>
    <property type="match status" value="1"/>
</dbReference>
<organism evidence="7 8">
    <name type="scientific">Acidianus manzaensis</name>
    <dbReference type="NCBI Taxonomy" id="282676"/>
    <lineage>
        <taxon>Archaea</taxon>
        <taxon>Thermoproteota</taxon>
        <taxon>Thermoprotei</taxon>
        <taxon>Sulfolobales</taxon>
        <taxon>Sulfolobaceae</taxon>
        <taxon>Acidianus</taxon>
    </lineage>
</organism>
<name>A0A1W6K0B1_9CREN</name>
<dbReference type="SUPFAM" id="SSF52166">
    <property type="entry name" value="Ribosomal protein L4"/>
    <property type="match status" value="1"/>
</dbReference>
<dbReference type="RefSeq" id="WP_148691706.1">
    <property type="nucleotide sequence ID" value="NZ_CP020477.1"/>
</dbReference>
<evidence type="ECO:0000256" key="3">
    <source>
        <dbReference type="ARBA" id="ARBA00022884"/>
    </source>
</evidence>
<sequence length="265" mass="29155">MLVQFNTKKVNIINLDGSKGNEIELPEFFSYPIRKDLIRRAFLSSLTKSIQPKGRDPMAGKRTTAESFGINLGLARVPRIHGSGEAALAPNTVGGRLAFPPTTEKIIAERINKKEMRRAIISALSATAIAEVVKSRGHRISNDAVLPIIVSNEILKINKTKDVEDFLEKIGLGNELERLHENIKIRAGKGKMRGRKYKVPRGPLFIIHESSSLIKAARNIPGVDVVLASEVSVIHLAPGGNPGRLTLYDEDSLKILKNRFSGELQ</sequence>
<evidence type="ECO:0000256" key="5">
    <source>
        <dbReference type="ARBA" id="ARBA00023274"/>
    </source>
</evidence>
<dbReference type="InterPro" id="IPR002136">
    <property type="entry name" value="Ribosomal_uL4"/>
</dbReference>
<comment type="similarity">
    <text evidence="1 6">Belongs to the universal ribosomal protein uL4 family.</text>
</comment>
<dbReference type="InterPro" id="IPR023574">
    <property type="entry name" value="Ribosomal_uL4_dom_sf"/>
</dbReference>
<evidence type="ECO:0000313" key="8">
    <source>
        <dbReference type="Proteomes" id="UP000193404"/>
    </source>
</evidence>
<keyword evidence="5 6" id="KW-0687">Ribonucleoprotein</keyword>
<dbReference type="EMBL" id="CP020477">
    <property type="protein sequence ID" value="ARM75927.1"/>
    <property type="molecule type" value="Genomic_DNA"/>
</dbReference>